<feature type="domain" description="POX" evidence="1">
    <location>
        <begin position="191"/>
        <end position="269"/>
    </location>
</feature>
<dbReference type="InParanoid" id="A0A7J7DYW6"/>
<protein>
    <recommendedName>
        <fullName evidence="1">POX domain-containing protein</fullName>
    </recommendedName>
</protein>
<gene>
    <name evidence="2" type="ORF">HS088_TW02G00573</name>
</gene>
<dbReference type="InterPro" id="IPR006563">
    <property type="entry name" value="POX_dom"/>
</dbReference>
<dbReference type="Pfam" id="PF07526">
    <property type="entry name" value="POX"/>
    <property type="match status" value="1"/>
</dbReference>
<evidence type="ECO:0000259" key="1">
    <source>
        <dbReference type="Pfam" id="PF07526"/>
    </source>
</evidence>
<evidence type="ECO:0000313" key="2">
    <source>
        <dbReference type="EMBL" id="KAF5751558.1"/>
    </source>
</evidence>
<accession>A0A7J7DYW6</accession>
<sequence length="431" mass="47687">MSVHNLEANPDRISVRNANFLYTPTLYPSEMLNFASKSNPREAAFGGWRSLDPHQNNDNWMAVNYAADQSSSLGREIDHKPNFGYDEDDAVTLASYGTQGLDLASYQERLKEIYGQGQGLVLLPESSMANDDHASIASQALSLSLSSNPPRNLHESQLAEAYHYDYSKSVKSGRSFNGTGPLGPFTGYATILKSSRFLKPAQEILNEFCNINIDGSRVMLMEQSEDHASISASIALEMAEREAKAVGCEDPHKVDFQQNKAKLQYLQEEKVSNDFSSIKNAISDHVKLLIDGLGEEFPSTTTGFSENNPNHGKNSRSAAEFTSGAKCNAEQQYSNKLGKSSMLDRRQLECWGGSEHDYWQSQEKRSRVECQVSTIMDGSLMGFLPYQRSGGIDIGELGAVSLTLGLRHGTDGAQLQEQLQQQEDELRRLVC</sequence>
<comment type="caution">
    <text evidence="2">The sequence shown here is derived from an EMBL/GenBank/DDBJ whole genome shotgun (WGS) entry which is preliminary data.</text>
</comment>
<name>A0A7J7DYW6_TRIWF</name>
<dbReference type="Proteomes" id="UP000593562">
    <property type="component" value="Unassembled WGS sequence"/>
</dbReference>
<evidence type="ECO:0000313" key="3">
    <source>
        <dbReference type="Proteomes" id="UP000593562"/>
    </source>
</evidence>
<proteinExistence type="predicted"/>
<dbReference type="AlphaFoldDB" id="A0A7J7DYW6"/>
<dbReference type="EMBL" id="JAAARO010000002">
    <property type="protein sequence ID" value="KAF5751558.1"/>
    <property type="molecule type" value="Genomic_DNA"/>
</dbReference>
<keyword evidence="3" id="KW-1185">Reference proteome</keyword>
<organism evidence="2 3">
    <name type="scientific">Tripterygium wilfordii</name>
    <name type="common">Thunder God vine</name>
    <dbReference type="NCBI Taxonomy" id="458696"/>
    <lineage>
        <taxon>Eukaryota</taxon>
        <taxon>Viridiplantae</taxon>
        <taxon>Streptophyta</taxon>
        <taxon>Embryophyta</taxon>
        <taxon>Tracheophyta</taxon>
        <taxon>Spermatophyta</taxon>
        <taxon>Magnoliopsida</taxon>
        <taxon>eudicotyledons</taxon>
        <taxon>Gunneridae</taxon>
        <taxon>Pentapetalae</taxon>
        <taxon>rosids</taxon>
        <taxon>fabids</taxon>
        <taxon>Celastrales</taxon>
        <taxon>Celastraceae</taxon>
        <taxon>Tripterygium</taxon>
    </lineage>
</organism>
<reference evidence="2 3" key="1">
    <citation type="journal article" date="2020" name="Nat. Commun.">
        <title>Genome of Tripterygium wilfordii and identification of cytochrome P450 involved in triptolide biosynthesis.</title>
        <authorList>
            <person name="Tu L."/>
            <person name="Su P."/>
            <person name="Zhang Z."/>
            <person name="Gao L."/>
            <person name="Wang J."/>
            <person name="Hu T."/>
            <person name="Zhou J."/>
            <person name="Zhang Y."/>
            <person name="Zhao Y."/>
            <person name="Liu Y."/>
            <person name="Song Y."/>
            <person name="Tong Y."/>
            <person name="Lu Y."/>
            <person name="Yang J."/>
            <person name="Xu C."/>
            <person name="Jia M."/>
            <person name="Peters R.J."/>
            <person name="Huang L."/>
            <person name="Gao W."/>
        </authorList>
    </citation>
    <scope>NUCLEOTIDE SEQUENCE [LARGE SCALE GENOMIC DNA]</scope>
    <source>
        <strain evidence="3">cv. XIE 37</strain>
        <tissue evidence="2">Leaf</tissue>
    </source>
</reference>